<keyword evidence="5" id="KW-0238">DNA-binding</keyword>
<dbReference type="PANTHER" id="PTHR45986">
    <property type="entry name" value="ZINC FINGER MATRIN-TYPE PROTEIN 2"/>
    <property type="match status" value="1"/>
</dbReference>
<dbReference type="STRING" id="42156.A0A3P6TQ79"/>
<dbReference type="OMA" id="VDHRRKW"/>
<evidence type="ECO:0000259" key="8">
    <source>
        <dbReference type="PROSITE" id="PS50171"/>
    </source>
</evidence>
<evidence type="ECO:0000256" key="2">
    <source>
        <dbReference type="ARBA" id="ARBA00022723"/>
    </source>
</evidence>
<dbReference type="InterPro" id="IPR003604">
    <property type="entry name" value="Matrin/U1-like-C_Znf_C2H2"/>
</dbReference>
<evidence type="ECO:0000313" key="10">
    <source>
        <dbReference type="Proteomes" id="UP000277928"/>
    </source>
</evidence>
<accession>A0A3P6TQ79</accession>
<dbReference type="InterPro" id="IPR000690">
    <property type="entry name" value="Matrin/U1-C_Znf_C2H2"/>
</dbReference>
<dbReference type="InterPro" id="IPR036236">
    <property type="entry name" value="Znf_C2H2_sf"/>
</dbReference>
<dbReference type="InterPro" id="IPR040107">
    <property type="entry name" value="Snu23"/>
</dbReference>
<dbReference type="SUPFAM" id="SSF57667">
    <property type="entry name" value="beta-beta-alpha zinc fingers"/>
    <property type="match status" value="1"/>
</dbReference>
<dbReference type="SMART" id="SM00451">
    <property type="entry name" value="ZnF_U1"/>
    <property type="match status" value="1"/>
</dbReference>
<dbReference type="GO" id="GO:0008270">
    <property type="term" value="F:zinc ion binding"/>
    <property type="evidence" value="ECO:0007669"/>
    <property type="project" value="UniProtKB-KW"/>
</dbReference>
<dbReference type="Proteomes" id="UP000277928">
    <property type="component" value="Unassembled WGS sequence"/>
</dbReference>
<dbReference type="OrthoDB" id="30343at2759"/>
<evidence type="ECO:0000256" key="7">
    <source>
        <dbReference type="SAM" id="Coils"/>
    </source>
</evidence>
<reference evidence="9 10" key="1">
    <citation type="submission" date="2018-08" db="EMBL/GenBank/DDBJ databases">
        <authorList>
            <person name="Laetsch R D."/>
            <person name="Stevens L."/>
            <person name="Kumar S."/>
            <person name="Blaxter L. M."/>
        </authorList>
    </citation>
    <scope>NUCLEOTIDE SEQUENCE [LARGE SCALE GENOMIC DNA]</scope>
</reference>
<dbReference type="Pfam" id="PF12171">
    <property type="entry name" value="zf-C2H2_jaz"/>
    <property type="match status" value="1"/>
</dbReference>
<keyword evidence="4" id="KW-0862">Zinc</keyword>
<dbReference type="AlphaFoldDB" id="A0A3P6TQ79"/>
<dbReference type="EMBL" id="UYRX01000704">
    <property type="protein sequence ID" value="VDK85549.1"/>
    <property type="molecule type" value="Genomic_DNA"/>
</dbReference>
<dbReference type="PANTHER" id="PTHR45986:SF1">
    <property type="entry name" value="ZINC FINGER MATRIN-TYPE PROTEIN 2"/>
    <property type="match status" value="1"/>
</dbReference>
<dbReference type="FunFam" id="3.30.160.60:FF:000282">
    <property type="entry name" value="Zinc finger, matrin-type 2"/>
    <property type="match status" value="1"/>
</dbReference>
<keyword evidence="6" id="KW-0539">Nucleus</keyword>
<name>A0A3P6TQ79_LITSI</name>
<dbReference type="GO" id="GO:0005681">
    <property type="term" value="C:spliceosomal complex"/>
    <property type="evidence" value="ECO:0007669"/>
    <property type="project" value="InterPro"/>
</dbReference>
<evidence type="ECO:0000256" key="1">
    <source>
        <dbReference type="ARBA" id="ARBA00004123"/>
    </source>
</evidence>
<proteinExistence type="predicted"/>
<evidence type="ECO:0000256" key="6">
    <source>
        <dbReference type="ARBA" id="ARBA00023242"/>
    </source>
</evidence>
<keyword evidence="2" id="KW-0479">Metal-binding</keyword>
<dbReference type="GO" id="GO:0003677">
    <property type="term" value="F:DNA binding"/>
    <property type="evidence" value="ECO:0007669"/>
    <property type="project" value="UniProtKB-KW"/>
</dbReference>
<comment type="subcellular location">
    <subcellularLocation>
        <location evidence="1">Nucleus</location>
    </subcellularLocation>
</comment>
<dbReference type="Gene3D" id="3.30.160.60">
    <property type="entry name" value="Classic Zinc Finger"/>
    <property type="match status" value="1"/>
</dbReference>
<organism evidence="9 10">
    <name type="scientific">Litomosoides sigmodontis</name>
    <name type="common">Filarial nematode worm</name>
    <dbReference type="NCBI Taxonomy" id="42156"/>
    <lineage>
        <taxon>Eukaryota</taxon>
        <taxon>Metazoa</taxon>
        <taxon>Ecdysozoa</taxon>
        <taxon>Nematoda</taxon>
        <taxon>Chromadorea</taxon>
        <taxon>Rhabditida</taxon>
        <taxon>Spirurina</taxon>
        <taxon>Spiruromorpha</taxon>
        <taxon>Filarioidea</taxon>
        <taxon>Onchocercidae</taxon>
        <taxon>Litomosoides</taxon>
    </lineage>
</organism>
<dbReference type="GO" id="GO:0046540">
    <property type="term" value="C:U4/U6 x U5 tri-snRNP complex"/>
    <property type="evidence" value="ECO:0007669"/>
    <property type="project" value="TreeGrafter"/>
</dbReference>
<feature type="domain" description="Matrin-type" evidence="8">
    <location>
        <begin position="137"/>
        <end position="167"/>
    </location>
</feature>
<protein>
    <recommendedName>
        <fullName evidence="8">Matrin-type domain-containing protein</fullName>
    </recommendedName>
</protein>
<feature type="coiled-coil region" evidence="7">
    <location>
        <begin position="185"/>
        <end position="226"/>
    </location>
</feature>
<dbReference type="GO" id="GO:0000398">
    <property type="term" value="P:mRNA splicing, via spliceosome"/>
    <property type="evidence" value="ECO:0007669"/>
    <property type="project" value="InterPro"/>
</dbReference>
<keyword evidence="3" id="KW-0863">Zinc-finger</keyword>
<keyword evidence="10" id="KW-1185">Reference proteome</keyword>
<gene>
    <name evidence="9" type="ORF">NLS_LOCUS7178</name>
</gene>
<evidence type="ECO:0000256" key="4">
    <source>
        <dbReference type="ARBA" id="ARBA00022833"/>
    </source>
</evidence>
<evidence type="ECO:0000256" key="3">
    <source>
        <dbReference type="ARBA" id="ARBA00022771"/>
    </source>
</evidence>
<dbReference type="PROSITE" id="PS50171">
    <property type="entry name" value="ZF_MATRIN"/>
    <property type="match status" value="1"/>
</dbReference>
<evidence type="ECO:0000256" key="5">
    <source>
        <dbReference type="ARBA" id="ARBA00023125"/>
    </source>
</evidence>
<sequence>MPHITTNNTEQRGTSVSRISSQPYLPQQYTYLLVPSIFACTTQKTARMSVYDPTSSASVDHRRKWDREEYERKAQERLLAEKDEEVKGKRKLPRFPDEPKVKRELLKAREYKVDLESKVGRTVVINKTTPSAETGGYYCDVCDCVVKDSINFLDHINGKNHQRNMGMSMKIKRSTLDEVRQRFAFKKAQKEMQKKENDMHDRLEDLKEEEARMADYKKSKRLEQKKRKYPELQVDKEIAAAMGFGGFGTTKKQ</sequence>
<evidence type="ECO:0000313" key="9">
    <source>
        <dbReference type="EMBL" id="VDK85549.1"/>
    </source>
</evidence>
<dbReference type="InterPro" id="IPR022755">
    <property type="entry name" value="Znf_C2H2_jaz"/>
</dbReference>
<keyword evidence="7" id="KW-0175">Coiled coil</keyword>